<dbReference type="Gene3D" id="3.10.25.10">
    <property type="entry name" value="Formyl transferase, C-terminal domain"/>
    <property type="match status" value="1"/>
</dbReference>
<dbReference type="Pfam" id="PF02911">
    <property type="entry name" value="Formyl_trans_C"/>
    <property type="match status" value="1"/>
</dbReference>
<dbReference type="InterPro" id="IPR037022">
    <property type="entry name" value="Formyl_trans_C_sf"/>
</dbReference>
<reference evidence="3" key="1">
    <citation type="submission" date="2015-10" db="EMBL/GenBank/DDBJ databases">
        <authorList>
            <person name="Lehtovirta-Morley L.E."/>
            <person name="Vieille C."/>
        </authorList>
    </citation>
    <scope>NUCLEOTIDE SEQUENCE [LARGE SCALE GENOMIC DNA]</scope>
</reference>
<gene>
    <name evidence="2" type="ORF">NDEV_0135</name>
</gene>
<evidence type="ECO:0000313" key="2">
    <source>
        <dbReference type="EMBL" id="CUR50900.1"/>
    </source>
</evidence>
<keyword evidence="2" id="KW-0489">Methyltransferase</keyword>
<proteinExistence type="predicted"/>
<keyword evidence="2" id="KW-0808">Transferase</keyword>
<dbReference type="InterPro" id="IPR005793">
    <property type="entry name" value="Formyl_trans_C"/>
</dbReference>
<dbReference type="EMBL" id="LN890280">
    <property type="protein sequence ID" value="CUR50900.1"/>
    <property type="molecule type" value="Genomic_DNA"/>
</dbReference>
<accession>A0A128A0N0</accession>
<name>A0A128A0N0_9ARCH</name>
<dbReference type="SUPFAM" id="SSF53335">
    <property type="entry name" value="S-adenosyl-L-methionine-dependent methyltransferases"/>
    <property type="match status" value="1"/>
</dbReference>
<feature type="domain" description="Formyl transferase C-terminal" evidence="1">
    <location>
        <begin position="16"/>
        <end position="95"/>
    </location>
</feature>
<evidence type="ECO:0000259" key="1">
    <source>
        <dbReference type="Pfam" id="PF02911"/>
    </source>
</evidence>
<dbReference type="PANTHER" id="PTHR43861">
    <property type="entry name" value="TRANS-ACONITATE 2-METHYLTRANSFERASE-RELATED"/>
    <property type="match status" value="1"/>
</dbReference>
<dbReference type="GO" id="GO:0032259">
    <property type="term" value="P:methylation"/>
    <property type="evidence" value="ECO:0007669"/>
    <property type="project" value="UniProtKB-KW"/>
</dbReference>
<dbReference type="AlphaFoldDB" id="A0A128A0N0"/>
<organism evidence="2 3">
    <name type="scientific">Nitrosotalea devaniterrae</name>
    <dbReference type="NCBI Taxonomy" id="1078905"/>
    <lineage>
        <taxon>Archaea</taxon>
        <taxon>Nitrososphaerota</taxon>
        <taxon>Nitrososphaeria</taxon>
        <taxon>Nitrosotaleales</taxon>
        <taxon>Nitrosotaleaceae</taxon>
        <taxon>Nitrosotalea</taxon>
    </lineage>
</organism>
<dbReference type="InterPro" id="IPR029063">
    <property type="entry name" value="SAM-dependent_MTases_sf"/>
</dbReference>
<protein>
    <submittedName>
        <fullName evidence="2">SAM-dependent methyltransferase</fullName>
    </submittedName>
</protein>
<sequence>MDSSRLKKLAVKIIKKNIKWDEESSVLSRKIRWNFKYKKFFSFLYGFEISISDCKQIEEIKPADLDNKKPGTIVNINDDGTFDVKTRNGMIRITNYVIHAPYAEIKNIKDFLEKAHISDTPMLTQIPFSNNEEANRWEEKYQRFTIDNLDQLGEQLGSFKESLFENNVSNNQVTDMHELDGAEGRLVKDNTDFIEYLVAKLGLSKGDRVLDVGCGSGWACHMFSKYGFDVYGCDMSPYCISAAKNIVPTGKFFVQDVFNLPKQNNLKGKFDLIFCRGLGVAQKLVDWNDEKWMSVGTALTDMLTDKGVIYWIQLGDLSGKVTNDGLSNTTIDDLVKYFTKIGHVINVNVFGFQSFLLTKKKPNENLLHQISQFDHQVNSKIYSNWVASKDEKSSQNLSKVIYSQISQAFLLDNEKRKQGVIIIGNNALSKAYSKVCKEFQLDYKIISDDIKSYENFLECTRHLKQSIIILTEEDHAKFLPNNQDMSQLFDYVIMPFENMGKISQQSTYLISGDFDMRFKSKLSKILPTH</sequence>
<dbReference type="Proteomes" id="UP000196239">
    <property type="component" value="Chromosome 1"/>
</dbReference>
<dbReference type="Gene3D" id="3.40.50.150">
    <property type="entry name" value="Vaccinia Virus protein VP39"/>
    <property type="match status" value="1"/>
</dbReference>
<keyword evidence="3" id="KW-1185">Reference proteome</keyword>
<evidence type="ECO:0000313" key="3">
    <source>
        <dbReference type="Proteomes" id="UP000196239"/>
    </source>
</evidence>
<dbReference type="Pfam" id="PF13489">
    <property type="entry name" value="Methyltransf_23"/>
    <property type="match status" value="1"/>
</dbReference>
<dbReference type="GO" id="GO:0008168">
    <property type="term" value="F:methyltransferase activity"/>
    <property type="evidence" value="ECO:0007669"/>
    <property type="project" value="UniProtKB-KW"/>
</dbReference>
<dbReference type="CDD" id="cd02440">
    <property type="entry name" value="AdoMet_MTases"/>
    <property type="match status" value="1"/>
</dbReference>
<dbReference type="KEGG" id="ndv:NDEV_0135"/>